<accession>A0AAV6LIH4</accession>
<keyword evidence="1" id="KW-0547">Nucleotide-binding</keyword>
<keyword evidence="5" id="KW-1185">Reference proteome</keyword>
<evidence type="ECO:0000256" key="2">
    <source>
        <dbReference type="ARBA" id="ARBA00022840"/>
    </source>
</evidence>
<organism evidence="4 5">
    <name type="scientific">Rhododendron griersonianum</name>
    <dbReference type="NCBI Taxonomy" id="479676"/>
    <lineage>
        <taxon>Eukaryota</taxon>
        <taxon>Viridiplantae</taxon>
        <taxon>Streptophyta</taxon>
        <taxon>Embryophyta</taxon>
        <taxon>Tracheophyta</taxon>
        <taxon>Spermatophyta</taxon>
        <taxon>Magnoliopsida</taxon>
        <taxon>eudicotyledons</taxon>
        <taxon>Gunneridae</taxon>
        <taxon>Pentapetalae</taxon>
        <taxon>asterids</taxon>
        <taxon>Ericales</taxon>
        <taxon>Ericaceae</taxon>
        <taxon>Ericoideae</taxon>
        <taxon>Rhodoreae</taxon>
        <taxon>Rhododendron</taxon>
    </lineage>
</organism>
<name>A0AAV6LIH4_9ERIC</name>
<dbReference type="AlphaFoldDB" id="A0AAV6LIH4"/>
<dbReference type="InterPro" id="IPR009010">
    <property type="entry name" value="Asp_de-COase-like_dom_sf"/>
</dbReference>
<proteinExistence type="predicted"/>
<dbReference type="GO" id="GO:0005777">
    <property type="term" value="C:peroxisome"/>
    <property type="evidence" value="ECO:0007669"/>
    <property type="project" value="InterPro"/>
</dbReference>
<dbReference type="InterPro" id="IPR015342">
    <property type="entry name" value="PEX1-N_C-lobe"/>
</dbReference>
<dbReference type="InterPro" id="IPR029067">
    <property type="entry name" value="CDC48_domain_2-like_sf"/>
</dbReference>
<reference evidence="4" key="1">
    <citation type="submission" date="2020-08" db="EMBL/GenBank/DDBJ databases">
        <title>Plant Genome Project.</title>
        <authorList>
            <person name="Zhang R.-G."/>
        </authorList>
    </citation>
    <scope>NUCLEOTIDE SEQUENCE</scope>
    <source>
        <strain evidence="4">WSP0</strain>
        <tissue evidence="4">Leaf</tissue>
    </source>
</reference>
<evidence type="ECO:0000259" key="3">
    <source>
        <dbReference type="Pfam" id="PF09262"/>
    </source>
</evidence>
<comment type="caution">
    <text evidence="4">The sequence shown here is derived from an EMBL/GenBank/DDBJ whole genome shotgun (WGS) entry which is preliminary data.</text>
</comment>
<gene>
    <name evidence="4" type="ORF">RHGRI_000961</name>
</gene>
<dbReference type="GO" id="GO:0005524">
    <property type="term" value="F:ATP binding"/>
    <property type="evidence" value="ECO:0007669"/>
    <property type="project" value="UniProtKB-KW"/>
</dbReference>
<dbReference type="Gene3D" id="3.10.330.10">
    <property type="match status" value="1"/>
</dbReference>
<dbReference type="GO" id="GO:0007031">
    <property type="term" value="P:peroxisome organization"/>
    <property type="evidence" value="ECO:0007669"/>
    <property type="project" value="InterPro"/>
</dbReference>
<feature type="domain" description="Peroxisomal ATPase PEX1 N-terminal C-lobe" evidence="3">
    <location>
        <begin position="101"/>
        <end position="174"/>
    </location>
</feature>
<dbReference type="EMBL" id="JACTNZ010000001">
    <property type="protein sequence ID" value="KAG5564928.1"/>
    <property type="molecule type" value="Genomic_DNA"/>
</dbReference>
<dbReference type="Proteomes" id="UP000823749">
    <property type="component" value="Chromosome 1"/>
</dbReference>
<dbReference type="Pfam" id="PF09262">
    <property type="entry name" value="PEX-1N"/>
    <property type="match status" value="1"/>
</dbReference>
<dbReference type="FunFam" id="3.10.330.10:FF:000006">
    <property type="entry name" value="Peroxisome biogenesis factor 1"/>
    <property type="match status" value="1"/>
</dbReference>
<protein>
    <recommendedName>
        <fullName evidence="3">Peroxisomal ATPase PEX1 N-terminal C-lobe domain-containing protein</fullName>
    </recommendedName>
</protein>
<dbReference type="SUPFAM" id="SSF54585">
    <property type="entry name" value="Cdc48 domain 2-like"/>
    <property type="match status" value="1"/>
</dbReference>
<sequence length="628" mass="69330">MEFEVRLVGGLDSCFVSLPPLLIQTLQQTRSLSSSTSLPSFLSLELRSRAADHLWHVAWSGSASSSSAIEIAQHYAECISLLDHTTVQVRAVANLPKATLVTIEPYTEDDWEILELNSEYAEEAILKQVGIVHEAMRFPLWLHGQTTITFLVVSTFPKNPIVQLVPGTEVAVAPKRRIKRSGDPLEDSSMQSSTKEHSFGKALLRVQDPDGRFVHKCEVNGVEMGVVLTSVIFIHPETAKTSSLDASQLVVIVPRFPSKESFKNLETDNRDTKNSLPVKQVSGGIVTDKKDFREAVVHLLISESVAKGHAMLSKSLRLYLRASVHSWVYVKRCDINLKKEVPLLSLSPCQLKAPRLYKDHENEGLETIGSQMNHKTNDVLLKANSEAGIGVIDWFAHDRVLSALSNGLPINEDEEAVSISTIKKGLHSLLYACYSAQRHAIASYAGVEVNSLVLGNKSLLHFVVKDNISAKYGKVHAPSNVSLGIANNNGEKWMDILYVLSAAEEPLLGDKFYAYELAFGEGKMGDNNQKWSELLLGKLDFRDPIYFYSVKERTRDKFFSSNISSFRWMGTAVSDVINSSDDMSTSSGLTVLLSSAAGMFLSSYNLPFPGHVLIHGPPVSSFLQIPVF</sequence>
<dbReference type="SUPFAM" id="SSF50692">
    <property type="entry name" value="ADC-like"/>
    <property type="match status" value="1"/>
</dbReference>
<evidence type="ECO:0000256" key="1">
    <source>
        <dbReference type="ARBA" id="ARBA00022741"/>
    </source>
</evidence>
<evidence type="ECO:0000313" key="5">
    <source>
        <dbReference type="Proteomes" id="UP000823749"/>
    </source>
</evidence>
<keyword evidence="2" id="KW-0067">ATP-binding</keyword>
<evidence type="ECO:0000313" key="4">
    <source>
        <dbReference type="EMBL" id="KAG5564928.1"/>
    </source>
</evidence>